<dbReference type="InterPro" id="IPR013324">
    <property type="entry name" value="RNA_pol_sigma_r3/r4-like"/>
</dbReference>
<dbReference type="InterPro" id="IPR039425">
    <property type="entry name" value="RNA_pol_sigma-70-like"/>
</dbReference>
<evidence type="ECO:0000313" key="9">
    <source>
        <dbReference type="Proteomes" id="UP000514509"/>
    </source>
</evidence>
<dbReference type="RefSeq" id="WP_182413277.1">
    <property type="nucleotide sequence ID" value="NZ_CP055153.1"/>
</dbReference>
<dbReference type="Pfam" id="PF08281">
    <property type="entry name" value="Sigma70_r4_2"/>
    <property type="match status" value="1"/>
</dbReference>
<dbReference type="InterPro" id="IPR014284">
    <property type="entry name" value="RNA_pol_sigma-70_dom"/>
</dbReference>
<dbReference type="KEGG" id="add:HUW48_23625"/>
<evidence type="ECO:0000256" key="3">
    <source>
        <dbReference type="ARBA" id="ARBA00023082"/>
    </source>
</evidence>
<dbReference type="Proteomes" id="UP000514509">
    <property type="component" value="Chromosome"/>
</dbReference>
<dbReference type="Gene3D" id="1.10.1740.10">
    <property type="match status" value="1"/>
</dbReference>
<dbReference type="Gene3D" id="1.10.10.10">
    <property type="entry name" value="Winged helix-like DNA-binding domain superfamily/Winged helix DNA-binding domain"/>
    <property type="match status" value="1"/>
</dbReference>
<dbReference type="PANTHER" id="PTHR43133">
    <property type="entry name" value="RNA POLYMERASE ECF-TYPE SIGMA FACTO"/>
    <property type="match status" value="1"/>
</dbReference>
<dbReference type="AlphaFoldDB" id="A0A7L7LE78"/>
<dbReference type="Pfam" id="PF04542">
    <property type="entry name" value="Sigma70_r2"/>
    <property type="match status" value="1"/>
</dbReference>
<accession>A0A7L7LE78</accession>
<evidence type="ECO:0000256" key="4">
    <source>
        <dbReference type="ARBA" id="ARBA00023125"/>
    </source>
</evidence>
<dbReference type="InterPro" id="IPR036388">
    <property type="entry name" value="WH-like_DNA-bd_sf"/>
</dbReference>
<evidence type="ECO:0000256" key="5">
    <source>
        <dbReference type="ARBA" id="ARBA00023163"/>
    </source>
</evidence>
<proteinExistence type="inferred from homology"/>
<reference evidence="8 9" key="1">
    <citation type="submission" date="2020-06" db="EMBL/GenBank/DDBJ databases">
        <authorList>
            <person name="Hwang Y.J."/>
        </authorList>
    </citation>
    <scope>NUCLEOTIDE SEQUENCE [LARGE SCALE GENOMIC DNA]</scope>
    <source>
        <strain evidence="8 9">KUDC8001</strain>
    </source>
</reference>
<keyword evidence="4" id="KW-0238">DNA-binding</keyword>
<keyword evidence="2" id="KW-0805">Transcription regulation</keyword>
<dbReference type="GO" id="GO:0016987">
    <property type="term" value="F:sigma factor activity"/>
    <property type="evidence" value="ECO:0007669"/>
    <property type="project" value="UniProtKB-KW"/>
</dbReference>
<dbReference type="SUPFAM" id="SSF88946">
    <property type="entry name" value="Sigma2 domain of RNA polymerase sigma factors"/>
    <property type="match status" value="1"/>
</dbReference>
<dbReference type="GO" id="GO:0003677">
    <property type="term" value="F:DNA binding"/>
    <property type="evidence" value="ECO:0007669"/>
    <property type="project" value="UniProtKB-KW"/>
</dbReference>
<reference evidence="8 9" key="2">
    <citation type="submission" date="2020-08" db="EMBL/GenBank/DDBJ databases">
        <title>Adhaeribacter dokdonensis sp. nov., isolated from the rhizosphere of Elymus tsukushiensis, a plant native to the Dokdo Islands, Republic of Korea.</title>
        <authorList>
            <person name="Ghim S.Y."/>
        </authorList>
    </citation>
    <scope>NUCLEOTIDE SEQUENCE [LARGE SCALE GENOMIC DNA]</scope>
    <source>
        <strain evidence="8 9">KUDC8001</strain>
    </source>
</reference>
<evidence type="ECO:0000256" key="1">
    <source>
        <dbReference type="ARBA" id="ARBA00010641"/>
    </source>
</evidence>
<feature type="domain" description="RNA polymerase sigma-70 region 2" evidence="6">
    <location>
        <begin position="34"/>
        <end position="99"/>
    </location>
</feature>
<name>A0A7L7LE78_9BACT</name>
<organism evidence="8 9">
    <name type="scientific">Adhaeribacter radiodurans</name>
    <dbReference type="NCBI Taxonomy" id="2745197"/>
    <lineage>
        <taxon>Bacteria</taxon>
        <taxon>Pseudomonadati</taxon>
        <taxon>Bacteroidota</taxon>
        <taxon>Cytophagia</taxon>
        <taxon>Cytophagales</taxon>
        <taxon>Hymenobacteraceae</taxon>
        <taxon>Adhaeribacter</taxon>
    </lineage>
</organism>
<evidence type="ECO:0000256" key="2">
    <source>
        <dbReference type="ARBA" id="ARBA00023015"/>
    </source>
</evidence>
<protein>
    <submittedName>
        <fullName evidence="8">Sigma-70 family RNA polymerase sigma factor</fullName>
    </submittedName>
</protein>
<keyword evidence="3" id="KW-0731">Sigma factor</keyword>
<dbReference type="InterPro" id="IPR013249">
    <property type="entry name" value="RNA_pol_sigma70_r4_t2"/>
</dbReference>
<dbReference type="SUPFAM" id="SSF88659">
    <property type="entry name" value="Sigma3 and sigma4 domains of RNA polymerase sigma factors"/>
    <property type="match status" value="1"/>
</dbReference>
<keyword evidence="9" id="KW-1185">Reference proteome</keyword>
<evidence type="ECO:0000259" key="7">
    <source>
        <dbReference type="Pfam" id="PF08281"/>
    </source>
</evidence>
<dbReference type="NCBIfam" id="TIGR02937">
    <property type="entry name" value="sigma70-ECF"/>
    <property type="match status" value="1"/>
</dbReference>
<dbReference type="InterPro" id="IPR007627">
    <property type="entry name" value="RNA_pol_sigma70_r2"/>
</dbReference>
<dbReference type="InterPro" id="IPR013325">
    <property type="entry name" value="RNA_pol_sigma_r2"/>
</dbReference>
<sequence length="198" mass="23666">MFLKFFSKNPQPPDDRELVQRYQETGDLAYVGELFERYTEMVYLICRKYLPDEDESKDATMQVFEQLIENLKKHQVTNFKSWLHSTAKNHCLMQLRAKKSKPTLSLDAEPILSMQFSKHLHLGNNEDENQEQDWQLLEKALADLPPEQRFCLELFYLQEKSYQQIAEQTGYDLNRVRSYIQNGRRNMKIYVEKHHDPT</sequence>
<dbReference type="GO" id="GO:0006352">
    <property type="term" value="P:DNA-templated transcription initiation"/>
    <property type="evidence" value="ECO:0007669"/>
    <property type="project" value="InterPro"/>
</dbReference>
<feature type="domain" description="RNA polymerase sigma factor 70 region 4 type 2" evidence="7">
    <location>
        <begin position="135"/>
        <end position="187"/>
    </location>
</feature>
<comment type="similarity">
    <text evidence="1">Belongs to the sigma-70 factor family. ECF subfamily.</text>
</comment>
<keyword evidence="5" id="KW-0804">Transcription</keyword>
<dbReference type="EMBL" id="CP055153">
    <property type="protein sequence ID" value="QMU30835.1"/>
    <property type="molecule type" value="Genomic_DNA"/>
</dbReference>
<evidence type="ECO:0000259" key="6">
    <source>
        <dbReference type="Pfam" id="PF04542"/>
    </source>
</evidence>
<gene>
    <name evidence="8" type="ORF">HUW48_23625</name>
</gene>
<evidence type="ECO:0000313" key="8">
    <source>
        <dbReference type="EMBL" id="QMU30835.1"/>
    </source>
</evidence>
<dbReference type="PANTHER" id="PTHR43133:SF8">
    <property type="entry name" value="RNA POLYMERASE SIGMA FACTOR HI_1459-RELATED"/>
    <property type="match status" value="1"/>
</dbReference>
<dbReference type="CDD" id="cd06171">
    <property type="entry name" value="Sigma70_r4"/>
    <property type="match status" value="1"/>
</dbReference>